<gene>
    <name evidence="1" type="ORF">Cgig2_015700</name>
</gene>
<proteinExistence type="predicted"/>
<reference evidence="1" key="1">
    <citation type="submission" date="2022-04" db="EMBL/GenBank/DDBJ databases">
        <title>Carnegiea gigantea Genome sequencing and assembly v2.</title>
        <authorList>
            <person name="Copetti D."/>
            <person name="Sanderson M.J."/>
            <person name="Burquez A."/>
            <person name="Wojciechowski M.F."/>
        </authorList>
    </citation>
    <scope>NUCLEOTIDE SEQUENCE</scope>
    <source>
        <strain evidence="1">SGP5-SGP5p</strain>
        <tissue evidence="1">Aerial part</tissue>
    </source>
</reference>
<evidence type="ECO:0000313" key="1">
    <source>
        <dbReference type="EMBL" id="KAJ8434211.1"/>
    </source>
</evidence>
<dbReference type="AlphaFoldDB" id="A0A9Q1K0H1"/>
<accession>A0A9Q1K0H1</accession>
<evidence type="ECO:0000313" key="2">
    <source>
        <dbReference type="Proteomes" id="UP001153076"/>
    </source>
</evidence>
<organism evidence="1 2">
    <name type="scientific">Carnegiea gigantea</name>
    <dbReference type="NCBI Taxonomy" id="171969"/>
    <lineage>
        <taxon>Eukaryota</taxon>
        <taxon>Viridiplantae</taxon>
        <taxon>Streptophyta</taxon>
        <taxon>Embryophyta</taxon>
        <taxon>Tracheophyta</taxon>
        <taxon>Spermatophyta</taxon>
        <taxon>Magnoliopsida</taxon>
        <taxon>eudicotyledons</taxon>
        <taxon>Gunneridae</taxon>
        <taxon>Pentapetalae</taxon>
        <taxon>Caryophyllales</taxon>
        <taxon>Cactineae</taxon>
        <taxon>Cactaceae</taxon>
        <taxon>Cactoideae</taxon>
        <taxon>Echinocereeae</taxon>
        <taxon>Carnegiea</taxon>
    </lineage>
</organism>
<protein>
    <submittedName>
        <fullName evidence="1">Uncharacterized protein</fullName>
    </submittedName>
</protein>
<dbReference type="EMBL" id="JAKOGI010000493">
    <property type="protein sequence ID" value="KAJ8434211.1"/>
    <property type="molecule type" value="Genomic_DNA"/>
</dbReference>
<comment type="caution">
    <text evidence="1">The sequence shown here is derived from an EMBL/GenBank/DDBJ whole genome shotgun (WGS) entry which is preliminary data.</text>
</comment>
<dbReference type="Proteomes" id="UP001153076">
    <property type="component" value="Unassembled WGS sequence"/>
</dbReference>
<keyword evidence="2" id="KW-1185">Reference proteome</keyword>
<sequence>MATRYAQDSNIPEMVKVIFYAMVVNEVAKRDITCRITTKCLMWALQQLHWGPFEFWFENSEHRLRGACALCPVNPPTDLASSSDLAEASGLSGAPLASSDEEEAVSSSPLISSKALLEYSSSSSNDLLESSSSVAPGKSVLKRKGRSLVRLVPKIVAEGPEFPTAPTRLDPQDGLGSHLPDRKVVLTLKRTALEKQCLMPVGPGFMTTIEKKSKVKHWKYASSLSIESQAIESVKGPERRKSKSSDSEPFNWLPKLKFFGNDFFLTAAGLLIVRNFSKGIGRPDVSQLVYLVLT</sequence>
<name>A0A9Q1K0H1_9CARY</name>